<dbReference type="Gene3D" id="3.30.720.160">
    <property type="entry name" value="Bifunctional DNA primase/polymerase, N-terminal"/>
    <property type="match status" value="1"/>
</dbReference>
<dbReference type="InterPro" id="IPR006500">
    <property type="entry name" value="Helicase_put_C_phage/plasmid"/>
</dbReference>
<evidence type="ECO:0000313" key="5">
    <source>
        <dbReference type="EMBL" id="MBE4907869.1"/>
    </source>
</evidence>
<evidence type="ECO:0000256" key="2">
    <source>
        <dbReference type="ARBA" id="ARBA00022801"/>
    </source>
</evidence>
<dbReference type="PANTHER" id="PTHR35372:SF2">
    <property type="entry name" value="SF3 HELICASE DOMAIN-CONTAINING PROTEIN"/>
    <property type="match status" value="1"/>
</dbReference>
<organism evidence="5 6">
    <name type="scientific">Litchfieldia luteola</name>
    <dbReference type="NCBI Taxonomy" id="682179"/>
    <lineage>
        <taxon>Bacteria</taxon>
        <taxon>Bacillati</taxon>
        <taxon>Bacillota</taxon>
        <taxon>Bacilli</taxon>
        <taxon>Bacillales</taxon>
        <taxon>Bacillaceae</taxon>
        <taxon>Litchfieldia</taxon>
    </lineage>
</organism>
<dbReference type="Proteomes" id="UP001516662">
    <property type="component" value="Unassembled WGS sequence"/>
</dbReference>
<dbReference type="Pfam" id="PF19263">
    <property type="entry name" value="DUF5906"/>
    <property type="match status" value="1"/>
</dbReference>
<keyword evidence="3" id="KW-0067">ATP-binding</keyword>
<dbReference type="InterPro" id="IPR014818">
    <property type="entry name" value="Phage/plasmid_primase_P4_C"/>
</dbReference>
<reference evidence="5 6" key="1">
    <citation type="submission" date="2020-10" db="EMBL/GenBank/DDBJ databases">
        <title>Bacillus sp. HD4P25, an endophyte from a halophyte.</title>
        <authorList>
            <person name="Sun J.-Q."/>
        </authorList>
    </citation>
    <scope>NUCLEOTIDE SEQUENCE [LARGE SCALE GENOMIC DNA]</scope>
    <source>
        <strain evidence="5 6">YIM 93174</strain>
    </source>
</reference>
<dbReference type="SUPFAM" id="SSF52540">
    <property type="entry name" value="P-loop containing nucleoside triphosphate hydrolases"/>
    <property type="match status" value="1"/>
</dbReference>
<dbReference type="NCBIfam" id="TIGR01613">
    <property type="entry name" value="primase_Cterm"/>
    <property type="match status" value="1"/>
</dbReference>
<sequence length="771" mass="87866">MNETTYRKLLTEGLKKYQELGLPIFPCKGKKPLIKNWKYRGAPTDVEINEWLEKYPGMNIGMVLGTSSNQVGIDVEGEGGYKILKDLCLGDLPETLQFSTPSGGMRYLYRIPANETHLKKFTKTDKTEKHSECALLGEGQMTIMPPSVGENGIGYEWINGPSDVEISNAPGWMISLMKTAKKQIGYSHSDIEVLATLRSKCPAFDEDTNIQRENGLDNDTWFKWISLLTNAGYHESAKIFSKASFKHNSDSDKRLELLRNNRINGMVRCSTLQCSEDQIRRCFQNDIRLNKSGEISNSPGFFLSQEKQSISNWTQAKLENIGFQFTKSGEFKGINGNIYARHLLQELDIVYVSAGDRYCTYDNGIWVYLDRNNLSRKLRNILHQYKPDIWTSSLEDVYLEALKVEATRVEKLDSNKGFINLNNGMFNLSNFQLEPHDKKYYSSVRVPITYNPEADCLQFMQFLDDVFEGDQERINLIGEVLGYCLTAETKAQKAILLYGRGSNGKSVLAEIITYLCGRENVSSVPIQDLEKPFARFELVDKLINLATENEVDKNGLNTTHFKSIVTGDPIRVERKYEPGFTYQPICKLVFALNNLPYSRDKSNGFLRRLLIVPFNRSFSKNEKDPDLIGKLKTEMSGILNFALEGLKRLRNNKYDFSESKVVNEAVAEYTENLNPIKSFVDERIIVTGNPLDRVSHASLKRAYELWCSESGFSGNQTTNSRSFIKNVKDTLKDNSMQFDTSKSGNHRYITEVKLKNNQTITLEDDMSIFDM</sequence>
<dbReference type="Pfam" id="PF08706">
    <property type="entry name" value="D5_N"/>
    <property type="match status" value="1"/>
</dbReference>
<dbReference type="RefSeq" id="WP_193535343.1">
    <property type="nucleotide sequence ID" value="NZ_JADCLJ010000018.1"/>
</dbReference>
<dbReference type="SUPFAM" id="SSF56747">
    <property type="entry name" value="Prim-pol domain"/>
    <property type="match status" value="1"/>
</dbReference>
<name>A0ABR9QHA2_9BACI</name>
<dbReference type="SMART" id="SM00885">
    <property type="entry name" value="D5_N"/>
    <property type="match status" value="1"/>
</dbReference>
<proteinExistence type="predicted"/>
<evidence type="ECO:0000256" key="3">
    <source>
        <dbReference type="ARBA" id="ARBA00022840"/>
    </source>
</evidence>
<protein>
    <submittedName>
        <fullName evidence="5">Bifunctional DNA primase/polymerase</fullName>
    </submittedName>
</protein>
<dbReference type="InterPro" id="IPR027417">
    <property type="entry name" value="P-loop_NTPase"/>
</dbReference>
<dbReference type="EMBL" id="JADCLJ010000018">
    <property type="protein sequence ID" value="MBE4907869.1"/>
    <property type="molecule type" value="Genomic_DNA"/>
</dbReference>
<dbReference type="SMART" id="SM00943">
    <property type="entry name" value="Prim-Pol"/>
    <property type="match status" value="1"/>
</dbReference>
<keyword evidence="2" id="KW-0378">Hydrolase</keyword>
<dbReference type="Gene3D" id="3.40.50.300">
    <property type="entry name" value="P-loop containing nucleotide triphosphate hydrolases"/>
    <property type="match status" value="1"/>
</dbReference>
<dbReference type="CDD" id="cd04859">
    <property type="entry name" value="Prim_Pol"/>
    <property type="match status" value="1"/>
</dbReference>
<dbReference type="InterPro" id="IPR051620">
    <property type="entry name" value="ORF904-like_C"/>
</dbReference>
<dbReference type="InterPro" id="IPR045455">
    <property type="entry name" value="NrS-1_pol-like_helicase"/>
</dbReference>
<accession>A0ABR9QHA2</accession>
<dbReference type="PROSITE" id="PS51206">
    <property type="entry name" value="SF3_HELICASE_1"/>
    <property type="match status" value="1"/>
</dbReference>
<comment type="caution">
    <text evidence="5">The sequence shown here is derived from an EMBL/GenBank/DDBJ whole genome shotgun (WGS) entry which is preliminary data.</text>
</comment>
<keyword evidence="1" id="KW-0547">Nucleotide-binding</keyword>
<keyword evidence="6" id="KW-1185">Reference proteome</keyword>
<evidence type="ECO:0000259" key="4">
    <source>
        <dbReference type="PROSITE" id="PS51206"/>
    </source>
</evidence>
<evidence type="ECO:0000256" key="1">
    <source>
        <dbReference type="ARBA" id="ARBA00022741"/>
    </source>
</evidence>
<dbReference type="Pfam" id="PF09250">
    <property type="entry name" value="Prim-Pol"/>
    <property type="match status" value="1"/>
</dbReference>
<dbReference type="InterPro" id="IPR015330">
    <property type="entry name" value="DNA_primase/pol_bifunc_N"/>
</dbReference>
<feature type="domain" description="SF3 helicase" evidence="4">
    <location>
        <begin position="472"/>
        <end position="627"/>
    </location>
</feature>
<evidence type="ECO:0000313" key="6">
    <source>
        <dbReference type="Proteomes" id="UP001516662"/>
    </source>
</evidence>
<dbReference type="PANTHER" id="PTHR35372">
    <property type="entry name" value="ATP BINDING PROTEIN-RELATED"/>
    <property type="match status" value="1"/>
</dbReference>
<dbReference type="InterPro" id="IPR014015">
    <property type="entry name" value="Helicase_SF3_DNA-vir"/>
</dbReference>
<gene>
    <name evidence="5" type="ORF">IMZ08_07355</name>
</gene>